<dbReference type="AlphaFoldDB" id="A0A0E9QMK5"/>
<evidence type="ECO:0000313" key="1">
    <source>
        <dbReference type="EMBL" id="JAH17535.1"/>
    </source>
</evidence>
<dbReference type="EMBL" id="GBXM01091042">
    <property type="protein sequence ID" value="JAH17535.1"/>
    <property type="molecule type" value="Transcribed_RNA"/>
</dbReference>
<name>A0A0E9QMK5_ANGAN</name>
<sequence>MAKQPYTSLRSPCAMPSIGWNGAKCNPIGLRAGSSGVMHHTIRQSDESGFWWNAQCQMYWPK</sequence>
<reference evidence="1" key="2">
    <citation type="journal article" date="2015" name="Fish Shellfish Immunol.">
        <title>Early steps in the European eel (Anguilla anguilla)-Vibrio vulnificus interaction in the gills: Role of the RtxA13 toxin.</title>
        <authorList>
            <person name="Callol A."/>
            <person name="Pajuelo D."/>
            <person name="Ebbesson L."/>
            <person name="Teles M."/>
            <person name="MacKenzie S."/>
            <person name="Amaro C."/>
        </authorList>
    </citation>
    <scope>NUCLEOTIDE SEQUENCE</scope>
</reference>
<proteinExistence type="predicted"/>
<reference evidence="1" key="1">
    <citation type="submission" date="2014-11" db="EMBL/GenBank/DDBJ databases">
        <authorList>
            <person name="Amaro Gonzalez C."/>
        </authorList>
    </citation>
    <scope>NUCLEOTIDE SEQUENCE</scope>
</reference>
<organism evidence="1">
    <name type="scientific">Anguilla anguilla</name>
    <name type="common">European freshwater eel</name>
    <name type="synonym">Muraena anguilla</name>
    <dbReference type="NCBI Taxonomy" id="7936"/>
    <lineage>
        <taxon>Eukaryota</taxon>
        <taxon>Metazoa</taxon>
        <taxon>Chordata</taxon>
        <taxon>Craniata</taxon>
        <taxon>Vertebrata</taxon>
        <taxon>Euteleostomi</taxon>
        <taxon>Actinopterygii</taxon>
        <taxon>Neopterygii</taxon>
        <taxon>Teleostei</taxon>
        <taxon>Anguilliformes</taxon>
        <taxon>Anguillidae</taxon>
        <taxon>Anguilla</taxon>
    </lineage>
</organism>
<protein>
    <submittedName>
        <fullName evidence="1">Uncharacterized protein</fullName>
    </submittedName>
</protein>
<accession>A0A0E9QMK5</accession>